<dbReference type="EMBL" id="QWKP01000136">
    <property type="protein sequence ID" value="RHA43852.1"/>
    <property type="molecule type" value="Genomic_DNA"/>
</dbReference>
<evidence type="ECO:0000313" key="4">
    <source>
        <dbReference type="Proteomes" id="UP000283374"/>
    </source>
</evidence>
<dbReference type="GO" id="GO:0006596">
    <property type="term" value="P:polyamine biosynthetic process"/>
    <property type="evidence" value="ECO:0007669"/>
    <property type="project" value="UniProtKB-KW"/>
</dbReference>
<dbReference type="Gene3D" id="3.40.50.150">
    <property type="entry name" value="Vaccinia Virus protein VP39"/>
    <property type="match status" value="1"/>
</dbReference>
<keyword evidence="3" id="KW-0489">Methyltransferase</keyword>
<keyword evidence="3" id="KW-0808">Transferase</keyword>
<evidence type="ECO:0000313" key="3">
    <source>
        <dbReference type="EMBL" id="RHA43852.1"/>
    </source>
</evidence>
<gene>
    <name evidence="3" type="ORF">D1825_04275</name>
</gene>
<dbReference type="AlphaFoldDB" id="A0A413RPB6"/>
<keyword evidence="1" id="KW-0620">Polyamine biosynthesis</keyword>
<comment type="caution">
    <text evidence="3">The sequence shown here is derived from an EMBL/GenBank/DDBJ whole genome shotgun (WGS) entry which is preliminary data.</text>
</comment>
<dbReference type="Proteomes" id="UP000283374">
    <property type="component" value="Unassembled WGS sequence"/>
</dbReference>
<name>A0A413RPB6_9CELL</name>
<dbReference type="PANTHER" id="PTHR43317:SF1">
    <property type="entry name" value="THERMOSPERMINE SYNTHASE ACAULIS5"/>
    <property type="match status" value="1"/>
</dbReference>
<dbReference type="CDD" id="cd02440">
    <property type="entry name" value="AdoMet_MTases"/>
    <property type="match status" value="1"/>
</dbReference>
<evidence type="ECO:0000256" key="2">
    <source>
        <dbReference type="SAM" id="MobiDB-lite"/>
    </source>
</evidence>
<dbReference type="NCBIfam" id="NF037959">
    <property type="entry name" value="MFS_SpdSyn"/>
    <property type="match status" value="1"/>
</dbReference>
<organism evidence="3 4">
    <name type="scientific">Cellulomonas rhizosphaerae</name>
    <dbReference type="NCBI Taxonomy" id="2293719"/>
    <lineage>
        <taxon>Bacteria</taxon>
        <taxon>Bacillati</taxon>
        <taxon>Actinomycetota</taxon>
        <taxon>Actinomycetes</taxon>
        <taxon>Micrococcales</taxon>
        <taxon>Cellulomonadaceae</taxon>
        <taxon>Cellulomonas</taxon>
    </lineage>
</organism>
<accession>A0A413RPB6</accession>
<feature type="region of interest" description="Disordered" evidence="2">
    <location>
        <begin position="1"/>
        <end position="31"/>
    </location>
</feature>
<dbReference type="SUPFAM" id="SSF53335">
    <property type="entry name" value="S-adenosyl-L-methionine-dependent methyltransferases"/>
    <property type="match status" value="1"/>
</dbReference>
<dbReference type="GO" id="GO:0008168">
    <property type="term" value="F:methyltransferase activity"/>
    <property type="evidence" value="ECO:0007669"/>
    <property type="project" value="UniProtKB-KW"/>
</dbReference>
<reference evidence="3 4" key="1">
    <citation type="submission" date="2018-08" db="EMBL/GenBank/DDBJ databases">
        <title>Cellulomonas rhizosphaerae sp. nov., a novel actinomycete isolated from soil.</title>
        <authorList>
            <person name="Tian Y."/>
        </authorList>
    </citation>
    <scope>NUCLEOTIDE SEQUENCE [LARGE SCALE GENOMIC DNA]</scope>
    <source>
        <strain evidence="3 4">NEAU-TCZ24</strain>
    </source>
</reference>
<keyword evidence="4" id="KW-1185">Reference proteome</keyword>
<proteinExistence type="predicted"/>
<sequence>MAARDRSARRPSASHRAPTRPGARAPWPDGPVAIPTGTVELVRDPDDPHGVTVLVNGVPSSYLDLADPAALAFEYMQQMALVLDRLDDGTQPIDVVHLGAAGCALARAVHARRPGSRQVAVELDAALPELVRGWFDLPRSPALRIRAGDAREQLAAMPDASADVVVRDVFAGSTTPAHVVTREMAGEVVRVLRPGGVYLVNCADRPPLAAARSECATLADAFGDVAAVAEPGILRGRGYGNLVLVGTDRTDLLGSAALARAVRSLPAPARLLHGEELAAFVGRAPVLRDPETP</sequence>
<dbReference type="GO" id="GO:0032259">
    <property type="term" value="P:methylation"/>
    <property type="evidence" value="ECO:0007669"/>
    <property type="project" value="UniProtKB-KW"/>
</dbReference>
<protein>
    <submittedName>
        <fullName evidence="3">Methyltransferase domain-containing protein</fullName>
    </submittedName>
</protein>
<dbReference type="PANTHER" id="PTHR43317">
    <property type="entry name" value="THERMOSPERMINE SYNTHASE ACAULIS5"/>
    <property type="match status" value="1"/>
</dbReference>
<dbReference type="OrthoDB" id="8221452at2"/>
<dbReference type="InterPro" id="IPR029063">
    <property type="entry name" value="SAM-dependent_MTases_sf"/>
</dbReference>
<evidence type="ECO:0000256" key="1">
    <source>
        <dbReference type="ARBA" id="ARBA00023115"/>
    </source>
</evidence>